<gene>
    <name evidence="1" type="ORF">MANES_04G013000v8</name>
</gene>
<sequence>MEVANNPFSVVVLEVGMHCESCASKVVECARRLKGVENVMVDIDSNKLTVVGEVDPSQIQEELSRKTNKKVDVVSSHHRIDDNGAIADKNKEDKKSIREENSDVDKKQPKQALETTVVVLKLGHYCQGCCPKIHKIVQETKGVQEMALDEENETITVKGTMDVKVLLEKLNRPVHILSLKKEKYSNGGDKDSKTGNDDRKKKKGSAQENGNHDTEMKGSLLELKPIEAPAIMAVFKVPLHCDGCIGRIRKIIRKIRGVQEVRINKEEETVTVKATIDVNILTETMKKRLKKLVEERKIEIKKEAELVVKSTSQYSFRKQDHKQEIVPSTALQLAEQQEEIIEIIYVQDSNDGRDQNQSLVSSPDAHTKLDSEIGKSTPNTETAEWAFILASLFLEVVSAVLDQLGYLKASMVLSFVALLLCTIDLVLSARRDLGLCLSGTVHGYCSRVLFIEYRLRVLFISIVHGYCSSDPLFILGWLAL</sequence>
<dbReference type="Proteomes" id="UP000091857">
    <property type="component" value="Chromosome 4"/>
</dbReference>
<proteinExistence type="predicted"/>
<evidence type="ECO:0000313" key="1">
    <source>
        <dbReference type="EMBL" id="KAG8655169.1"/>
    </source>
</evidence>
<protein>
    <submittedName>
        <fullName evidence="1">Uncharacterized protein</fullName>
    </submittedName>
</protein>
<accession>A0ACB7HTA8</accession>
<organism evidence="1 2">
    <name type="scientific">Manihot esculenta</name>
    <name type="common">Cassava</name>
    <name type="synonym">Jatropha manihot</name>
    <dbReference type="NCBI Taxonomy" id="3983"/>
    <lineage>
        <taxon>Eukaryota</taxon>
        <taxon>Viridiplantae</taxon>
        <taxon>Streptophyta</taxon>
        <taxon>Embryophyta</taxon>
        <taxon>Tracheophyta</taxon>
        <taxon>Spermatophyta</taxon>
        <taxon>Magnoliopsida</taxon>
        <taxon>eudicotyledons</taxon>
        <taxon>Gunneridae</taxon>
        <taxon>Pentapetalae</taxon>
        <taxon>rosids</taxon>
        <taxon>fabids</taxon>
        <taxon>Malpighiales</taxon>
        <taxon>Euphorbiaceae</taxon>
        <taxon>Crotonoideae</taxon>
        <taxon>Manihoteae</taxon>
        <taxon>Manihot</taxon>
    </lineage>
</organism>
<evidence type="ECO:0000313" key="2">
    <source>
        <dbReference type="Proteomes" id="UP000091857"/>
    </source>
</evidence>
<keyword evidence="2" id="KW-1185">Reference proteome</keyword>
<dbReference type="EMBL" id="CM004390">
    <property type="protein sequence ID" value="KAG8655169.1"/>
    <property type="molecule type" value="Genomic_DNA"/>
</dbReference>
<reference evidence="2" key="1">
    <citation type="journal article" date="2016" name="Nat. Biotechnol.">
        <title>Sequencing wild and cultivated cassava and related species reveals extensive interspecific hybridization and genetic diversity.</title>
        <authorList>
            <person name="Bredeson J.V."/>
            <person name="Lyons J.B."/>
            <person name="Prochnik S.E."/>
            <person name="Wu G.A."/>
            <person name="Ha C.M."/>
            <person name="Edsinger-Gonzales E."/>
            <person name="Grimwood J."/>
            <person name="Schmutz J."/>
            <person name="Rabbi I.Y."/>
            <person name="Egesi C."/>
            <person name="Nauluvula P."/>
            <person name="Lebot V."/>
            <person name="Ndunguru J."/>
            <person name="Mkamilo G."/>
            <person name="Bart R.S."/>
            <person name="Setter T.L."/>
            <person name="Gleadow R.M."/>
            <person name="Kulakow P."/>
            <person name="Ferguson M.E."/>
            <person name="Rounsley S."/>
            <person name="Rokhsar D.S."/>
        </authorList>
    </citation>
    <scope>NUCLEOTIDE SEQUENCE [LARGE SCALE GENOMIC DNA]</scope>
    <source>
        <strain evidence="2">cv. AM560-2</strain>
    </source>
</reference>
<name>A0ACB7HTA8_MANES</name>
<comment type="caution">
    <text evidence="1">The sequence shown here is derived from an EMBL/GenBank/DDBJ whole genome shotgun (WGS) entry which is preliminary data.</text>
</comment>